<dbReference type="GO" id="GO:0051213">
    <property type="term" value="F:dioxygenase activity"/>
    <property type="evidence" value="ECO:0007669"/>
    <property type="project" value="UniProtKB-KW"/>
</dbReference>
<dbReference type="AlphaFoldDB" id="A0A7X0LX49"/>
<feature type="signal peptide" evidence="4">
    <location>
        <begin position="1"/>
        <end position="30"/>
    </location>
</feature>
<keyword evidence="7" id="KW-1185">Reference proteome</keyword>
<dbReference type="GO" id="GO:0030246">
    <property type="term" value="F:carbohydrate binding"/>
    <property type="evidence" value="ECO:0007669"/>
    <property type="project" value="InterPro"/>
</dbReference>
<gene>
    <name evidence="6" type="ORF">HNR53_002704</name>
</gene>
<evidence type="ECO:0000256" key="4">
    <source>
        <dbReference type="SAM" id="SignalP"/>
    </source>
</evidence>
<evidence type="ECO:0000256" key="2">
    <source>
        <dbReference type="ARBA" id="ARBA00022525"/>
    </source>
</evidence>
<dbReference type="RefSeq" id="WP_184526707.1">
    <property type="nucleotide sequence ID" value="NZ_JACHGK010000009.1"/>
</dbReference>
<evidence type="ECO:0000256" key="3">
    <source>
        <dbReference type="ARBA" id="ARBA00022729"/>
    </source>
</evidence>
<name>A0A7X0LX49_9BACI</name>
<dbReference type="PANTHER" id="PTHR36108:SF13">
    <property type="entry name" value="COLOSSIN-B-RELATED"/>
    <property type="match status" value="1"/>
</dbReference>
<dbReference type="SUPFAM" id="SSF49452">
    <property type="entry name" value="Starch-binding domain-like"/>
    <property type="match status" value="1"/>
</dbReference>
<dbReference type="Proteomes" id="UP000531594">
    <property type="component" value="Unassembled WGS sequence"/>
</dbReference>
<dbReference type="PROSITE" id="PS51272">
    <property type="entry name" value="SLH"/>
    <property type="match status" value="2"/>
</dbReference>
<feature type="domain" description="SLH" evidence="5">
    <location>
        <begin position="85"/>
        <end position="148"/>
    </location>
</feature>
<evidence type="ECO:0000259" key="5">
    <source>
        <dbReference type="PROSITE" id="PS51272"/>
    </source>
</evidence>
<comment type="caution">
    <text evidence="6">The sequence shown here is derived from an EMBL/GenBank/DDBJ whole genome shotgun (WGS) entry which is preliminary data.</text>
</comment>
<sequence length="931" mass="97361">MTNSKSLRKFLTTAATATIVVGAASPIALAAGFEDVAPQYKEAVDFVTSKGITGFNATTFGTYDNIKRVDAAIMLVKVLGLDIESAPASGFTDVPDRAVKYINALKAAGITSGKTTTEFDAQSPIKRGELAIWIDRAFTKLQEKESNVVFNDVAPQYKEAVATLVKYGITSGTSANTFGTYDLAKRGDFARFLYKAAQESEKINPLASGISGFVMDNETPVVGAAVSIGSQTVKTDDKGYYTLLNIAPGKHEVKIEADGYVTTKTADVTVAADKVTSFSKDISSVLIDTDLIKISGVVVNAASSAAISGADVNLETFNTDKQEWKTVASVQTTANGGYEIAQKDADSKLDLGAEYRLTVSMDGYKDYVVPSVTLDGQKVDNVLEGIKLAAIAPMDITGTVTNAEGAKVNAADVKIYNADGKLVQSATTNAQGVYTIENAKLVTDTYNVVVDDKVSAVSNTDLAATEGTDAVHNVTLKAGHSITATIDTETVNGNFGTGSADEVVYKMELLQGNTVIATDEFKSEKDAADAVLTFDFARVANGDYSLRLSGDYVVTKTYSVGVTEDKAVEDRALEAGIITGKITAGAALNDAAVNLLDANGKVVAEAKTNADGSYMFVGLAAGKYKAEAVKNGLVTEKTAELTVTKNNATDAGTLDLKAVATTGDVAGYVRTAGTLKAVADATVTYYDADGEEVKQAKTDADGKYAITKVEPGNYKVVVRGTGVETYSDTQKVNAGDNLTAANYSMTAGGDATLKITVVDSEGNPVNAAANGFDLSDVFVDPTNPTVGVVEKADAAANTVTFTGLSAGTYNLAIDTASADFVDVKTTATVAAAEKAELKIVVDKVAAQSAVNFRVVDENNANVDGATVVIFKEDGTMKETHKTTNGTADLALIDGNYTLAVYHNGYLVSKHELTVAGKDITVPVIQLTKSQN</sequence>
<keyword evidence="6" id="KW-0560">Oxidoreductase</keyword>
<organism evidence="6 7">
    <name type="scientific">Bacillus benzoevorans</name>
    <dbReference type="NCBI Taxonomy" id="1456"/>
    <lineage>
        <taxon>Bacteria</taxon>
        <taxon>Bacillati</taxon>
        <taxon>Bacillota</taxon>
        <taxon>Bacilli</taxon>
        <taxon>Bacillales</taxon>
        <taxon>Bacillaceae</taxon>
        <taxon>Bacillus</taxon>
    </lineage>
</organism>
<protein>
    <submittedName>
        <fullName evidence="6">Protocatechuate 3,4-dioxygenase beta subunit</fullName>
    </submittedName>
</protein>
<feature type="domain" description="SLH" evidence="5">
    <location>
        <begin position="149"/>
        <end position="207"/>
    </location>
</feature>
<accession>A0A7X0LX49</accession>
<dbReference type="PANTHER" id="PTHR36108">
    <property type="entry name" value="COLOSSIN-B-RELATED"/>
    <property type="match status" value="1"/>
</dbReference>
<proteinExistence type="inferred from homology"/>
<evidence type="ECO:0000313" key="7">
    <source>
        <dbReference type="Proteomes" id="UP000531594"/>
    </source>
</evidence>
<dbReference type="Gene3D" id="2.60.40.1120">
    <property type="entry name" value="Carboxypeptidase-like, regulatory domain"/>
    <property type="match status" value="5"/>
</dbReference>
<dbReference type="Pfam" id="PF13620">
    <property type="entry name" value="CarboxypepD_reg"/>
    <property type="match status" value="5"/>
</dbReference>
<evidence type="ECO:0000256" key="1">
    <source>
        <dbReference type="ARBA" id="ARBA00007257"/>
    </source>
</evidence>
<reference evidence="6 7" key="1">
    <citation type="submission" date="2020-08" db="EMBL/GenBank/DDBJ databases">
        <title>Genomic Encyclopedia of Type Strains, Phase IV (KMG-IV): sequencing the most valuable type-strain genomes for metagenomic binning, comparative biology and taxonomic classification.</title>
        <authorList>
            <person name="Goeker M."/>
        </authorList>
    </citation>
    <scope>NUCLEOTIDE SEQUENCE [LARGE SCALE GENOMIC DNA]</scope>
    <source>
        <strain evidence="6 7">DSM 5391</strain>
    </source>
</reference>
<comment type="similarity">
    <text evidence="1">Belongs to the serine-aspartate repeat-containing protein (SDr) family.</text>
</comment>
<dbReference type="InterPro" id="IPR001119">
    <property type="entry name" value="SLH_dom"/>
</dbReference>
<dbReference type="EMBL" id="JACHGK010000009">
    <property type="protein sequence ID" value="MBB6446054.1"/>
    <property type="molecule type" value="Genomic_DNA"/>
</dbReference>
<feature type="chain" id="PRO_5031045991" evidence="4">
    <location>
        <begin position="31"/>
        <end position="931"/>
    </location>
</feature>
<dbReference type="Pfam" id="PF00395">
    <property type="entry name" value="SLH"/>
    <property type="match status" value="2"/>
</dbReference>
<dbReference type="PROSITE" id="PS51318">
    <property type="entry name" value="TAT"/>
    <property type="match status" value="1"/>
</dbReference>
<dbReference type="SUPFAM" id="SSF49478">
    <property type="entry name" value="Cna protein B-type domain"/>
    <property type="match status" value="2"/>
</dbReference>
<dbReference type="InterPro" id="IPR013784">
    <property type="entry name" value="Carb-bd-like_fold"/>
</dbReference>
<evidence type="ECO:0000313" key="6">
    <source>
        <dbReference type="EMBL" id="MBB6446054.1"/>
    </source>
</evidence>
<dbReference type="InterPro" id="IPR006311">
    <property type="entry name" value="TAT_signal"/>
</dbReference>
<dbReference type="InterPro" id="IPR013783">
    <property type="entry name" value="Ig-like_fold"/>
</dbReference>
<keyword evidence="2" id="KW-0964">Secreted</keyword>
<keyword evidence="6" id="KW-0223">Dioxygenase</keyword>
<dbReference type="Gene3D" id="2.60.40.10">
    <property type="entry name" value="Immunoglobulins"/>
    <property type="match status" value="2"/>
</dbReference>
<keyword evidence="3 4" id="KW-0732">Signal</keyword>
<dbReference type="SUPFAM" id="SSF49464">
    <property type="entry name" value="Carboxypeptidase regulatory domain-like"/>
    <property type="match status" value="2"/>
</dbReference>
<dbReference type="InterPro" id="IPR008969">
    <property type="entry name" value="CarboxyPept-like_regulatory"/>
</dbReference>